<dbReference type="InterPro" id="IPR044634">
    <property type="entry name" value="Zuotin/DnaJC2"/>
</dbReference>
<dbReference type="InterPro" id="IPR036869">
    <property type="entry name" value="J_dom_sf"/>
</dbReference>
<dbReference type="PROSITE" id="PS50090">
    <property type="entry name" value="MYB_LIKE"/>
    <property type="match status" value="1"/>
</dbReference>
<feature type="compositionally biased region" description="Polar residues" evidence="10">
    <location>
        <begin position="544"/>
        <end position="562"/>
    </location>
</feature>
<keyword evidence="6" id="KW-0156">Chromatin regulator</keyword>
<evidence type="ECO:0000256" key="10">
    <source>
        <dbReference type="SAM" id="MobiDB-lite"/>
    </source>
</evidence>
<name>A0AA39KHC9_MICHY</name>
<dbReference type="Pfam" id="PF00226">
    <property type="entry name" value="DnaJ"/>
    <property type="match status" value="1"/>
</dbReference>
<dbReference type="CDD" id="cd00167">
    <property type="entry name" value="SANT"/>
    <property type="match status" value="1"/>
</dbReference>
<dbReference type="PROSITE" id="PS51293">
    <property type="entry name" value="SANT"/>
    <property type="match status" value="1"/>
</dbReference>
<dbReference type="GO" id="GO:0006450">
    <property type="term" value="P:regulation of translational fidelity"/>
    <property type="evidence" value="ECO:0007669"/>
    <property type="project" value="InterPro"/>
</dbReference>
<dbReference type="PROSITE" id="PS51294">
    <property type="entry name" value="HTH_MYB"/>
    <property type="match status" value="1"/>
</dbReference>
<evidence type="ECO:0000256" key="9">
    <source>
        <dbReference type="ARBA" id="ARBA00023242"/>
    </source>
</evidence>
<comment type="caution">
    <text evidence="15">The sequence shown here is derived from an EMBL/GenBank/DDBJ whole genome shotgun (WGS) entry which is preliminary data.</text>
</comment>
<feature type="region of interest" description="Disordered" evidence="10">
    <location>
        <begin position="281"/>
        <end position="308"/>
    </location>
</feature>
<dbReference type="InterPro" id="IPR054076">
    <property type="entry name" value="ZUO1-like_ZHD"/>
</dbReference>
<dbReference type="Pfam" id="PF00249">
    <property type="entry name" value="Myb_DNA-binding"/>
    <property type="match status" value="1"/>
</dbReference>
<evidence type="ECO:0000256" key="5">
    <source>
        <dbReference type="ARBA" id="ARBA00022737"/>
    </source>
</evidence>
<dbReference type="InterPro" id="IPR001623">
    <property type="entry name" value="DnaJ_domain"/>
</dbReference>
<dbReference type="AlphaFoldDB" id="A0AA39KHC9"/>
<evidence type="ECO:0000256" key="7">
    <source>
        <dbReference type="ARBA" id="ARBA00023159"/>
    </source>
</evidence>
<dbReference type="PANTHER" id="PTHR43999">
    <property type="entry name" value="DNAJ HOMOLOG SUBFAMILY C MEMBER 2"/>
    <property type="match status" value="1"/>
</dbReference>
<dbReference type="SMART" id="SM00717">
    <property type="entry name" value="SANT"/>
    <property type="match status" value="2"/>
</dbReference>
<dbReference type="EMBL" id="JAQQBR010001834">
    <property type="protein sequence ID" value="KAK0162143.1"/>
    <property type="molecule type" value="Genomic_DNA"/>
</dbReference>
<dbReference type="GO" id="GO:0043022">
    <property type="term" value="F:ribosome binding"/>
    <property type="evidence" value="ECO:0007669"/>
    <property type="project" value="InterPro"/>
</dbReference>
<evidence type="ECO:0000259" key="11">
    <source>
        <dbReference type="PROSITE" id="PS50076"/>
    </source>
</evidence>
<feature type="region of interest" description="Disordered" evidence="10">
    <location>
        <begin position="538"/>
        <end position="563"/>
    </location>
</feature>
<accession>A0AA39KHC9</accession>
<dbReference type="Pfam" id="PF23082">
    <property type="entry name" value="Myb_DNA-binding_2"/>
    <property type="match status" value="1"/>
</dbReference>
<keyword evidence="7" id="KW-0010">Activator</keyword>
<keyword evidence="4" id="KW-0963">Cytoplasm</keyword>
<feature type="compositionally biased region" description="Basic and acidic residues" evidence="10">
    <location>
        <begin position="296"/>
        <end position="308"/>
    </location>
</feature>
<evidence type="ECO:0000256" key="6">
    <source>
        <dbReference type="ARBA" id="ARBA00022853"/>
    </source>
</evidence>
<evidence type="ECO:0000256" key="4">
    <source>
        <dbReference type="ARBA" id="ARBA00022490"/>
    </source>
</evidence>
<keyword evidence="9" id="KW-0539">Nucleus</keyword>
<evidence type="ECO:0000259" key="13">
    <source>
        <dbReference type="PROSITE" id="PS51293"/>
    </source>
</evidence>
<dbReference type="SUPFAM" id="SSF46689">
    <property type="entry name" value="Homeodomain-like"/>
    <property type="match status" value="2"/>
</dbReference>
<feature type="domain" description="HTH myb-type" evidence="14">
    <location>
        <begin position="554"/>
        <end position="613"/>
    </location>
</feature>
<feature type="domain" description="SANT" evidence="13">
    <location>
        <begin position="557"/>
        <end position="613"/>
    </location>
</feature>
<dbReference type="FunFam" id="1.10.10.60:FF:000180">
    <property type="entry name" value="DnaJ (Hsp40) homolog, subfamily C, member 2"/>
    <property type="match status" value="1"/>
</dbReference>
<organism evidence="15 16">
    <name type="scientific">Microctonus hyperodae</name>
    <name type="common">Parasitoid wasp</name>
    <dbReference type="NCBI Taxonomy" id="165561"/>
    <lineage>
        <taxon>Eukaryota</taxon>
        <taxon>Metazoa</taxon>
        <taxon>Ecdysozoa</taxon>
        <taxon>Arthropoda</taxon>
        <taxon>Hexapoda</taxon>
        <taxon>Insecta</taxon>
        <taxon>Pterygota</taxon>
        <taxon>Neoptera</taxon>
        <taxon>Endopterygota</taxon>
        <taxon>Hymenoptera</taxon>
        <taxon>Apocrita</taxon>
        <taxon>Ichneumonoidea</taxon>
        <taxon>Braconidae</taxon>
        <taxon>Euphorinae</taxon>
        <taxon>Microctonus</taxon>
    </lineage>
</organism>
<dbReference type="CDD" id="cd06257">
    <property type="entry name" value="DnaJ"/>
    <property type="match status" value="1"/>
</dbReference>
<evidence type="ECO:0000313" key="15">
    <source>
        <dbReference type="EMBL" id="KAK0162143.1"/>
    </source>
</evidence>
<evidence type="ECO:0000259" key="12">
    <source>
        <dbReference type="PROSITE" id="PS50090"/>
    </source>
</evidence>
<evidence type="ECO:0000256" key="8">
    <source>
        <dbReference type="ARBA" id="ARBA00023186"/>
    </source>
</evidence>
<keyword evidence="16" id="KW-1185">Reference proteome</keyword>
<reference evidence="15" key="2">
    <citation type="submission" date="2023-03" db="EMBL/GenBank/DDBJ databases">
        <authorList>
            <person name="Inwood S.N."/>
            <person name="Skelly J.G."/>
            <person name="Guhlin J."/>
            <person name="Harrop T.W.R."/>
            <person name="Goldson S.G."/>
            <person name="Dearden P.K."/>
        </authorList>
    </citation>
    <scope>NUCLEOTIDE SEQUENCE</scope>
    <source>
        <strain evidence="15">Lincoln</strain>
        <tissue evidence="15">Whole body</tissue>
    </source>
</reference>
<sequence length="624" mass="72778">MSENCPDNDCVIFNLISPLKKIKIHVAGSTVLHAIAHTKLPTRFERNAPNIQTPQSSDGEDEELNQFEDDLDYLRSLDPKDWKNQDHYAVLGIKKIRHEASEDLIKRAYKHKILKHHPDKRKAMGEEIRADDDYFTCITRAWEMLGNSVKRRSYDSIDPCFDDSLPDDKDAKNEFYKTMGKAFEDNARWSVKQPVPLLGDSDTPREKVERFYSFWYEFDSWREYSYLDEEDKESGQDRDMRKWIEKKNKATRAKRKKEEMMRIRSLVDTAYNADPRIKKFQQADKDRKTAAKRAKHEAAKARQQEEERLAREIAEKERIEREKRESEEKARQDALKQEREVMKKALRKERKALRDLCKSNNYFVTSPVESIKHMESVEKICELFKLNQLEEAIKYLQTDGRDAFLQIVAEAENKIEAERRADFSQLDSRNNALERQVKAHLVPWSEHDLQLLIKAVNLFPAGTNQRWEVVANFINQHSSNGVSRDAKEVLAKAKDLQSTDFSKSSMKEQANKNAFDNFIAEKKTKEAIDERMPAVTERLDPPVTNGTTNEVRAQPEQKSQPWTPAEQKLLEQALKTYSNVTGTEKWDQIASCIPTRTKKECMRRYKELVELIKAKKAAAQVAKQ</sequence>
<dbReference type="PROSITE" id="PS50076">
    <property type="entry name" value="DNAJ_2"/>
    <property type="match status" value="1"/>
</dbReference>
<evidence type="ECO:0000259" key="14">
    <source>
        <dbReference type="PROSITE" id="PS51294"/>
    </source>
</evidence>
<dbReference type="InterPro" id="IPR042569">
    <property type="entry name" value="RAC_head_sf"/>
</dbReference>
<dbReference type="InterPro" id="IPR017930">
    <property type="entry name" value="Myb_dom"/>
</dbReference>
<evidence type="ECO:0000256" key="2">
    <source>
        <dbReference type="ARBA" id="ARBA00004514"/>
    </source>
</evidence>
<evidence type="ECO:0000256" key="1">
    <source>
        <dbReference type="ARBA" id="ARBA00004123"/>
    </source>
</evidence>
<gene>
    <name evidence="15" type="ORF">PV327_008505</name>
</gene>
<dbReference type="SMART" id="SM00271">
    <property type="entry name" value="DnaJ"/>
    <property type="match status" value="1"/>
</dbReference>
<evidence type="ECO:0000313" key="16">
    <source>
        <dbReference type="Proteomes" id="UP001168972"/>
    </source>
</evidence>
<proteinExistence type="predicted"/>
<dbReference type="PROSITE" id="PS00636">
    <property type="entry name" value="DNAJ_1"/>
    <property type="match status" value="1"/>
</dbReference>
<dbReference type="SUPFAM" id="SSF46565">
    <property type="entry name" value="Chaperone J-domain"/>
    <property type="match status" value="1"/>
</dbReference>
<dbReference type="Gene3D" id="1.10.287.110">
    <property type="entry name" value="DnaJ domain"/>
    <property type="match status" value="1"/>
</dbReference>
<dbReference type="GO" id="GO:0005634">
    <property type="term" value="C:nucleus"/>
    <property type="evidence" value="ECO:0007669"/>
    <property type="project" value="UniProtKB-SubCell"/>
</dbReference>
<comment type="subcellular location">
    <subcellularLocation>
        <location evidence="2">Cytoplasm</location>
        <location evidence="2">Cytosol</location>
    </subcellularLocation>
    <subcellularLocation>
        <location evidence="1">Nucleus</location>
    </subcellularLocation>
</comment>
<dbReference type="InterPro" id="IPR032003">
    <property type="entry name" value="RAC_head"/>
</dbReference>
<dbReference type="Gene3D" id="1.10.8.840">
    <property type="entry name" value="Ribosome-associated complex head domain"/>
    <property type="match status" value="1"/>
</dbReference>
<dbReference type="GO" id="GO:0030544">
    <property type="term" value="F:Hsp70 protein binding"/>
    <property type="evidence" value="ECO:0007669"/>
    <property type="project" value="InterPro"/>
</dbReference>
<dbReference type="GO" id="GO:0005829">
    <property type="term" value="C:cytosol"/>
    <property type="evidence" value="ECO:0007669"/>
    <property type="project" value="UniProtKB-SubCell"/>
</dbReference>
<protein>
    <recommendedName>
        <fullName evidence="3">DnaJ homolog subfamily C member 2</fullName>
    </recommendedName>
</protein>
<feature type="domain" description="J" evidence="11">
    <location>
        <begin position="86"/>
        <end position="158"/>
    </location>
</feature>
<feature type="domain" description="Myb-like" evidence="12">
    <location>
        <begin position="554"/>
        <end position="609"/>
    </location>
</feature>
<dbReference type="Pfam" id="PF16717">
    <property type="entry name" value="RAC_head"/>
    <property type="match status" value="1"/>
</dbReference>
<dbReference type="InterPro" id="IPR017884">
    <property type="entry name" value="SANT_dom"/>
</dbReference>
<dbReference type="Proteomes" id="UP001168972">
    <property type="component" value="Unassembled WGS sequence"/>
</dbReference>
<dbReference type="GO" id="GO:0006325">
    <property type="term" value="P:chromatin organization"/>
    <property type="evidence" value="ECO:0007669"/>
    <property type="project" value="UniProtKB-KW"/>
</dbReference>
<dbReference type="InterPro" id="IPR018253">
    <property type="entry name" value="DnaJ_domain_CS"/>
</dbReference>
<evidence type="ECO:0000256" key="3">
    <source>
        <dbReference type="ARBA" id="ARBA00014469"/>
    </source>
</evidence>
<keyword evidence="8" id="KW-0143">Chaperone</keyword>
<dbReference type="Gene3D" id="1.10.10.60">
    <property type="entry name" value="Homeodomain-like"/>
    <property type="match status" value="2"/>
</dbReference>
<keyword evidence="5" id="KW-0677">Repeat</keyword>
<dbReference type="InterPro" id="IPR001005">
    <property type="entry name" value="SANT/Myb"/>
</dbReference>
<dbReference type="PANTHER" id="PTHR43999:SF1">
    <property type="entry name" value="DNAJ HOMOLOG SUBFAMILY C MEMBER 2"/>
    <property type="match status" value="1"/>
</dbReference>
<dbReference type="InterPro" id="IPR009057">
    <property type="entry name" value="Homeodomain-like_sf"/>
</dbReference>
<reference evidence="15" key="1">
    <citation type="journal article" date="2023" name="bioRxiv">
        <title>Scaffold-level genome assemblies of two parasitoid biocontrol wasps reveal the parthenogenesis mechanism and an associated novel virus.</title>
        <authorList>
            <person name="Inwood S."/>
            <person name="Skelly J."/>
            <person name="Guhlin J."/>
            <person name="Harrop T."/>
            <person name="Goldson S."/>
            <person name="Dearden P."/>
        </authorList>
    </citation>
    <scope>NUCLEOTIDE SEQUENCE</scope>
    <source>
        <strain evidence="15">Lincoln</strain>
        <tissue evidence="15">Whole body</tissue>
    </source>
</reference>
<dbReference type="GO" id="GO:0051083">
    <property type="term" value="P:'de novo' cotranslational protein folding"/>
    <property type="evidence" value="ECO:0007669"/>
    <property type="project" value="InterPro"/>
</dbReference>
<dbReference type="Pfam" id="PF21884">
    <property type="entry name" value="ZUO1-like_ZHD"/>
    <property type="match status" value="1"/>
</dbReference>